<reference evidence="10 11" key="1">
    <citation type="submission" date="2023-08" db="EMBL/GenBank/DDBJ databases">
        <title>Whole-genome sequencing of halo(alkali)philic microorganisms from hypersaline lakes.</title>
        <authorList>
            <person name="Sorokin D.Y."/>
            <person name="Abbas B."/>
            <person name="Merkel A.Y."/>
        </authorList>
    </citation>
    <scope>NUCLEOTIDE SEQUENCE [LARGE SCALE GENOMIC DNA]</scope>
    <source>
        <strain evidence="10 11">AB-CW4</strain>
    </source>
</reference>
<sequence length="439" mass="46544">MVVFNRSSEIPADAVPDLTAQLTKRMAVEPLMVYRHAGKGFVAEMTGQQAATLASNPNIRRVERDRRVSVHGAGTTSSGEDTVQYGADWSLDRIDQRDGNLSGSYAFAHDGSGINIYVIDTGVNENHSNFFTGQVERIHDRFTDEEFDASCVNNDPEPPCPPYEWPCGDDGIHANGVHDEGKRWHGTSVAGKAAAATYGAAQGAYVKDLRAFDCRGISYVSEVNAALDSVAEHAQAHGQAAPLVMSFGFDETTSKVSSIEDSIRALPDNVLPIASAGNSNTLASTQVPARMSGVITVGGTNSSDMRYSNSNYGSAVDIFAPGRDVQTLWGDGDSETITATGTSYAAPLVAGVAAIHASSLNGEIRADNLRQAILGNATEGALGNLEGSPDLLLYQWYQSNDDDDGGGDDDDDDDDEDGGGGDWGGCPYQNEDGEWVMCP</sequence>
<evidence type="ECO:0000256" key="4">
    <source>
        <dbReference type="ARBA" id="ARBA00022825"/>
    </source>
</evidence>
<dbReference type="InterPro" id="IPR050131">
    <property type="entry name" value="Peptidase_S8_subtilisin-like"/>
</dbReference>
<dbReference type="PANTHER" id="PTHR43806">
    <property type="entry name" value="PEPTIDASE S8"/>
    <property type="match status" value="1"/>
</dbReference>
<keyword evidence="11" id="KW-1185">Reference proteome</keyword>
<feature type="active site" description="Charge relay system" evidence="5">
    <location>
        <position position="120"/>
    </location>
</feature>
<dbReference type="InterPro" id="IPR022398">
    <property type="entry name" value="Peptidase_S8_His-AS"/>
</dbReference>
<evidence type="ECO:0000313" key="10">
    <source>
        <dbReference type="EMBL" id="MDQ2068822.1"/>
    </source>
</evidence>
<dbReference type="Gene3D" id="3.30.70.80">
    <property type="entry name" value="Peptidase S8 propeptide/proteinase inhibitor I9"/>
    <property type="match status" value="1"/>
</dbReference>
<dbReference type="PROSITE" id="PS00136">
    <property type="entry name" value="SUBTILASE_ASP"/>
    <property type="match status" value="1"/>
</dbReference>
<dbReference type="InterPro" id="IPR023827">
    <property type="entry name" value="Peptidase_S8_Asp-AS"/>
</dbReference>
<dbReference type="Gene3D" id="3.40.50.200">
    <property type="entry name" value="Peptidase S8/S53 domain"/>
    <property type="match status" value="1"/>
</dbReference>
<feature type="region of interest" description="Disordered" evidence="7">
    <location>
        <begin position="398"/>
        <end position="439"/>
    </location>
</feature>
<organism evidence="10 11">
    <name type="scientific">Natronospira bacteriovora</name>
    <dbReference type="NCBI Taxonomy" id="3069753"/>
    <lineage>
        <taxon>Bacteria</taxon>
        <taxon>Pseudomonadati</taxon>
        <taxon>Pseudomonadota</taxon>
        <taxon>Gammaproteobacteria</taxon>
        <taxon>Natronospirales</taxon>
        <taxon>Natronospiraceae</taxon>
        <taxon>Natronospira</taxon>
    </lineage>
</organism>
<dbReference type="Pfam" id="PF00082">
    <property type="entry name" value="Peptidase_S8"/>
    <property type="match status" value="1"/>
</dbReference>
<keyword evidence="2 5" id="KW-0645">Protease</keyword>
<evidence type="ECO:0000256" key="6">
    <source>
        <dbReference type="RuleBase" id="RU003355"/>
    </source>
</evidence>
<feature type="active site" description="Charge relay system" evidence="5">
    <location>
        <position position="343"/>
    </location>
</feature>
<evidence type="ECO:0000259" key="9">
    <source>
        <dbReference type="Pfam" id="PF05922"/>
    </source>
</evidence>
<protein>
    <submittedName>
        <fullName evidence="10">S8 family serine peptidase</fullName>
    </submittedName>
</protein>
<keyword evidence="4 5" id="KW-0720">Serine protease</keyword>
<dbReference type="EMBL" id="JAVDDT010000002">
    <property type="protein sequence ID" value="MDQ2068822.1"/>
    <property type="molecule type" value="Genomic_DNA"/>
</dbReference>
<keyword evidence="3 5" id="KW-0378">Hydrolase</keyword>
<dbReference type="RefSeq" id="WP_306727818.1">
    <property type="nucleotide sequence ID" value="NZ_JAVDDT010000002.1"/>
</dbReference>
<name>A0ABU0W4C5_9GAMM</name>
<evidence type="ECO:0000256" key="5">
    <source>
        <dbReference type="PROSITE-ProRule" id="PRU01240"/>
    </source>
</evidence>
<feature type="compositionally biased region" description="Acidic residues" evidence="7">
    <location>
        <begin position="400"/>
        <end position="419"/>
    </location>
</feature>
<dbReference type="Pfam" id="PF05922">
    <property type="entry name" value="Inhibitor_I9"/>
    <property type="match status" value="1"/>
</dbReference>
<dbReference type="Proteomes" id="UP001239019">
    <property type="component" value="Unassembled WGS sequence"/>
</dbReference>
<dbReference type="InterPro" id="IPR010259">
    <property type="entry name" value="S8pro/Inhibitor_I9"/>
</dbReference>
<dbReference type="InterPro" id="IPR023828">
    <property type="entry name" value="Peptidase_S8_Ser-AS"/>
</dbReference>
<evidence type="ECO:0000313" key="11">
    <source>
        <dbReference type="Proteomes" id="UP001239019"/>
    </source>
</evidence>
<feature type="domain" description="Inhibitor I9" evidence="9">
    <location>
        <begin position="27"/>
        <end position="71"/>
    </location>
</feature>
<evidence type="ECO:0000256" key="1">
    <source>
        <dbReference type="ARBA" id="ARBA00011073"/>
    </source>
</evidence>
<dbReference type="PROSITE" id="PS00137">
    <property type="entry name" value="SUBTILASE_HIS"/>
    <property type="match status" value="1"/>
</dbReference>
<dbReference type="SUPFAM" id="SSF52743">
    <property type="entry name" value="Subtilisin-like"/>
    <property type="match status" value="1"/>
</dbReference>
<comment type="similarity">
    <text evidence="1 5 6">Belongs to the peptidase S8 family.</text>
</comment>
<dbReference type="PROSITE" id="PS00138">
    <property type="entry name" value="SUBTILASE_SER"/>
    <property type="match status" value="1"/>
</dbReference>
<evidence type="ECO:0000259" key="8">
    <source>
        <dbReference type="Pfam" id="PF00082"/>
    </source>
</evidence>
<gene>
    <name evidence="10" type="ORF">RBH19_02900</name>
</gene>
<accession>A0ABU0W4C5</accession>
<dbReference type="InterPro" id="IPR000209">
    <property type="entry name" value="Peptidase_S8/S53_dom"/>
</dbReference>
<evidence type="ECO:0000256" key="7">
    <source>
        <dbReference type="SAM" id="MobiDB-lite"/>
    </source>
</evidence>
<dbReference type="InterPro" id="IPR036852">
    <property type="entry name" value="Peptidase_S8/S53_dom_sf"/>
</dbReference>
<dbReference type="InterPro" id="IPR037045">
    <property type="entry name" value="S8pro/Inhibitor_I9_sf"/>
</dbReference>
<dbReference type="PRINTS" id="PR00723">
    <property type="entry name" value="SUBTILISIN"/>
</dbReference>
<dbReference type="InterPro" id="IPR015500">
    <property type="entry name" value="Peptidase_S8_subtilisin-rel"/>
</dbReference>
<feature type="domain" description="Peptidase S8/S53" evidence="8">
    <location>
        <begin position="111"/>
        <end position="381"/>
    </location>
</feature>
<evidence type="ECO:0000256" key="2">
    <source>
        <dbReference type="ARBA" id="ARBA00022670"/>
    </source>
</evidence>
<dbReference type="PANTHER" id="PTHR43806:SF11">
    <property type="entry name" value="CEREVISIN-RELATED"/>
    <property type="match status" value="1"/>
</dbReference>
<dbReference type="PROSITE" id="PS51892">
    <property type="entry name" value="SUBTILASE"/>
    <property type="match status" value="1"/>
</dbReference>
<comment type="caution">
    <text evidence="10">The sequence shown here is derived from an EMBL/GenBank/DDBJ whole genome shotgun (WGS) entry which is preliminary data.</text>
</comment>
<feature type="active site" description="Charge relay system" evidence="5">
    <location>
        <position position="185"/>
    </location>
</feature>
<evidence type="ECO:0000256" key="3">
    <source>
        <dbReference type="ARBA" id="ARBA00022801"/>
    </source>
</evidence>
<proteinExistence type="inferred from homology"/>